<sequence length="355" mass="35656">MSPSCASARPLVVSTDEGLLDELLRLLAAAGAEPELATGGPALRRAYRQAPLVLIGADALASGVVQALPRRPAVVVVATRELPAADWAGAVELGAERVAVLPGDESWLLARSTAAVRAPVERGRLVVVGGSCGGAGASTVATAVALAAAPGVTLVDADPWGAGLDLLLGAERSDGLRWPELAGLRGRVAGDALLAALPDVGGVHVLAASRSSPGHVPVEALTAVVDAARAVGCPVVVDVPRSAGGDATAVAADADLALLVVPARLRAATAARLQVEAPDSPWAGAHLVVRRIPGGLTSEEVSDVVGSPVLAELAHDRSAVPRGERGEPPLVSPRSPLGVVARRVWGALRSPADPR</sequence>
<dbReference type="GO" id="GO:0016887">
    <property type="term" value="F:ATP hydrolysis activity"/>
    <property type="evidence" value="ECO:0007669"/>
    <property type="project" value="TreeGrafter"/>
</dbReference>
<dbReference type="EMBL" id="FZNO01000005">
    <property type="protein sequence ID" value="SNR38485.1"/>
    <property type="molecule type" value="Genomic_DNA"/>
</dbReference>
<dbReference type="InterPro" id="IPR050625">
    <property type="entry name" value="ParA/MinD_ATPase"/>
</dbReference>
<dbReference type="PANTHER" id="PTHR43384:SF11">
    <property type="entry name" value="SEPTUM SITE DETERMINING PROTEIN"/>
    <property type="match status" value="1"/>
</dbReference>
<dbReference type="GO" id="GO:0004386">
    <property type="term" value="F:helicase activity"/>
    <property type="evidence" value="ECO:0007669"/>
    <property type="project" value="UniProtKB-KW"/>
</dbReference>
<dbReference type="GO" id="GO:0009898">
    <property type="term" value="C:cytoplasmic side of plasma membrane"/>
    <property type="evidence" value="ECO:0007669"/>
    <property type="project" value="TreeGrafter"/>
</dbReference>
<keyword evidence="2" id="KW-0378">Hydrolase</keyword>
<dbReference type="NCBIfam" id="TIGR03815">
    <property type="entry name" value="CpaE_hom_Actino"/>
    <property type="match status" value="1"/>
</dbReference>
<dbReference type="InterPro" id="IPR022521">
    <property type="entry name" value="Rv3660c"/>
</dbReference>
<dbReference type="GO" id="GO:0005829">
    <property type="term" value="C:cytosol"/>
    <property type="evidence" value="ECO:0007669"/>
    <property type="project" value="TreeGrafter"/>
</dbReference>
<dbReference type="SUPFAM" id="SSF52540">
    <property type="entry name" value="P-loop containing nucleoside triphosphate hydrolases"/>
    <property type="match status" value="1"/>
</dbReference>
<dbReference type="GO" id="GO:0005524">
    <property type="term" value="F:ATP binding"/>
    <property type="evidence" value="ECO:0007669"/>
    <property type="project" value="TreeGrafter"/>
</dbReference>
<dbReference type="InterPro" id="IPR027417">
    <property type="entry name" value="P-loop_NTPase"/>
</dbReference>
<gene>
    <name evidence="2" type="ORF">SAMN06272737_10591</name>
</gene>
<keyword evidence="3" id="KW-1185">Reference proteome</keyword>
<evidence type="ECO:0000313" key="3">
    <source>
        <dbReference type="Proteomes" id="UP000198403"/>
    </source>
</evidence>
<evidence type="ECO:0000313" key="2">
    <source>
        <dbReference type="EMBL" id="SNR38485.1"/>
    </source>
</evidence>
<dbReference type="Proteomes" id="UP000198403">
    <property type="component" value="Unassembled WGS sequence"/>
</dbReference>
<proteinExistence type="predicted"/>
<dbReference type="RefSeq" id="WP_089335693.1">
    <property type="nucleotide sequence ID" value="NZ_FZNO01000005.1"/>
</dbReference>
<name>A0A238VVY9_9ACTN</name>
<organism evidence="2 3">
    <name type="scientific">Blastococcus mobilis</name>
    <dbReference type="NCBI Taxonomy" id="1938746"/>
    <lineage>
        <taxon>Bacteria</taxon>
        <taxon>Bacillati</taxon>
        <taxon>Actinomycetota</taxon>
        <taxon>Actinomycetes</taxon>
        <taxon>Geodermatophilales</taxon>
        <taxon>Geodermatophilaceae</taxon>
        <taxon>Blastococcus</taxon>
    </lineage>
</organism>
<keyword evidence="2" id="KW-0547">Nucleotide-binding</keyword>
<dbReference type="PANTHER" id="PTHR43384">
    <property type="entry name" value="SEPTUM SITE-DETERMINING PROTEIN MIND HOMOLOG, CHLOROPLASTIC-RELATED"/>
    <property type="match status" value="1"/>
</dbReference>
<evidence type="ECO:0000259" key="1">
    <source>
        <dbReference type="Pfam" id="PF26563"/>
    </source>
</evidence>
<keyword evidence="2" id="KW-0347">Helicase</keyword>
<accession>A0A238VVY9</accession>
<feature type="domain" description="Rv3660c-like CheY-like N-terminal" evidence="1">
    <location>
        <begin position="13"/>
        <end position="120"/>
    </location>
</feature>
<dbReference type="Pfam" id="PF26563">
    <property type="entry name" value="Rv3660c_N"/>
    <property type="match status" value="1"/>
</dbReference>
<protein>
    <submittedName>
        <fullName evidence="2">Helicase/secretion neighborhood CpaE-like protein</fullName>
    </submittedName>
</protein>
<dbReference type="InterPro" id="IPR059050">
    <property type="entry name" value="Rv3660c_N"/>
</dbReference>
<dbReference type="Gene3D" id="3.40.50.300">
    <property type="entry name" value="P-loop containing nucleotide triphosphate hydrolases"/>
    <property type="match status" value="1"/>
</dbReference>
<dbReference type="AlphaFoldDB" id="A0A238VVY9"/>
<keyword evidence="2" id="KW-0067">ATP-binding</keyword>
<dbReference type="GO" id="GO:0051782">
    <property type="term" value="P:negative regulation of cell division"/>
    <property type="evidence" value="ECO:0007669"/>
    <property type="project" value="TreeGrafter"/>
</dbReference>
<reference evidence="2 3" key="1">
    <citation type="submission" date="2017-06" db="EMBL/GenBank/DDBJ databases">
        <authorList>
            <person name="Kim H.J."/>
            <person name="Triplett B.A."/>
        </authorList>
    </citation>
    <scope>NUCLEOTIDE SEQUENCE [LARGE SCALE GENOMIC DNA]</scope>
    <source>
        <strain evidence="2 3">DSM 44272</strain>
    </source>
</reference>
<dbReference type="OrthoDB" id="3252838at2"/>